<protein>
    <recommendedName>
        <fullName evidence="1">AMP-binding enzyme C-terminal domain-containing protein</fullName>
    </recommendedName>
</protein>
<name>X8BH63_MYCXE</name>
<feature type="domain" description="AMP-binding enzyme C-terminal" evidence="1">
    <location>
        <begin position="5"/>
        <end position="38"/>
    </location>
</feature>
<comment type="caution">
    <text evidence="2">The sequence shown here is derived from an EMBL/GenBank/DDBJ whole genome shotgun (WGS) entry which is preliminary data.</text>
</comment>
<organism evidence="2">
    <name type="scientific">Mycobacterium xenopi 4042</name>
    <dbReference type="NCBI Taxonomy" id="1299334"/>
    <lineage>
        <taxon>Bacteria</taxon>
        <taxon>Bacillati</taxon>
        <taxon>Actinomycetota</taxon>
        <taxon>Actinomycetes</taxon>
        <taxon>Mycobacteriales</taxon>
        <taxon>Mycobacteriaceae</taxon>
        <taxon>Mycobacterium</taxon>
    </lineage>
</organism>
<dbReference type="PATRIC" id="fig|1299334.3.peg.4420"/>
<accession>X8BH63</accession>
<dbReference type="InterPro" id="IPR045851">
    <property type="entry name" value="AMP-bd_C_sf"/>
</dbReference>
<dbReference type="Gene3D" id="3.30.300.30">
    <property type="match status" value="1"/>
</dbReference>
<dbReference type="SUPFAM" id="SSF56801">
    <property type="entry name" value="Acetyl-CoA synthetase-like"/>
    <property type="match status" value="1"/>
</dbReference>
<dbReference type="Pfam" id="PF13193">
    <property type="entry name" value="AMP-binding_C"/>
    <property type="match status" value="1"/>
</dbReference>
<sequence>MPLTLDDLRSHCRELIAHFKLPERLVIVDRIPYTETGKVNRRQLAALIAGRA</sequence>
<evidence type="ECO:0000313" key="2">
    <source>
        <dbReference type="EMBL" id="EUA42400.1"/>
    </source>
</evidence>
<proteinExistence type="predicted"/>
<dbReference type="AlphaFoldDB" id="X8BH63"/>
<dbReference type="InterPro" id="IPR025110">
    <property type="entry name" value="AMP-bd_C"/>
</dbReference>
<gene>
    <name evidence="2" type="ORF">I553_6260</name>
</gene>
<dbReference type="EMBL" id="JAOB01000042">
    <property type="protein sequence ID" value="EUA42400.1"/>
    <property type="molecule type" value="Genomic_DNA"/>
</dbReference>
<reference evidence="2" key="1">
    <citation type="submission" date="2014-01" db="EMBL/GenBank/DDBJ databases">
        <authorList>
            <person name="Brown-Elliot B."/>
            <person name="Wallace R."/>
            <person name="Lenaerts A."/>
            <person name="Ordway D."/>
            <person name="DeGroote M.A."/>
            <person name="Parker T."/>
            <person name="Sizemore C."/>
            <person name="Tallon L.J."/>
            <person name="Sadzewicz L.K."/>
            <person name="Sengamalay N."/>
            <person name="Fraser C.M."/>
            <person name="Hine E."/>
            <person name="Shefchek K.A."/>
            <person name="Das S.P."/>
            <person name="Tettelin H."/>
        </authorList>
    </citation>
    <scope>NUCLEOTIDE SEQUENCE [LARGE SCALE GENOMIC DNA]</scope>
    <source>
        <strain evidence="2">4042</strain>
    </source>
</reference>
<evidence type="ECO:0000259" key="1">
    <source>
        <dbReference type="Pfam" id="PF13193"/>
    </source>
</evidence>